<dbReference type="Proteomes" id="UP001597079">
    <property type="component" value="Unassembled WGS sequence"/>
</dbReference>
<dbReference type="EMBL" id="JBHUCX010000028">
    <property type="protein sequence ID" value="MFD1675479.1"/>
    <property type="molecule type" value="Genomic_DNA"/>
</dbReference>
<dbReference type="InterPro" id="IPR053163">
    <property type="entry name" value="HTH-type_regulator_Rgg"/>
</dbReference>
<dbReference type="InterPro" id="IPR010982">
    <property type="entry name" value="Lambda_DNA-bd_dom_sf"/>
</dbReference>
<reference evidence="3" key="1">
    <citation type="journal article" date="2019" name="Int. J. Syst. Evol. Microbiol.">
        <title>The Global Catalogue of Microorganisms (GCM) 10K type strain sequencing project: providing services to taxonomists for standard genome sequencing and annotation.</title>
        <authorList>
            <consortium name="The Broad Institute Genomics Platform"/>
            <consortium name="The Broad Institute Genome Sequencing Center for Infectious Disease"/>
            <person name="Wu L."/>
            <person name="Ma J."/>
        </authorList>
    </citation>
    <scope>NUCLEOTIDE SEQUENCE [LARGE SCALE GENOMIC DNA]</scope>
    <source>
        <strain evidence="3">CGMCC 1.12286</strain>
    </source>
</reference>
<keyword evidence="3" id="KW-1185">Reference proteome</keyword>
<comment type="caution">
    <text evidence="2">The sequence shown here is derived from an EMBL/GenBank/DDBJ whole genome shotgun (WGS) entry which is preliminary data.</text>
</comment>
<dbReference type="CDD" id="cd00093">
    <property type="entry name" value="HTH_XRE"/>
    <property type="match status" value="1"/>
</dbReference>
<name>A0ABW4JH10_9BACL</name>
<evidence type="ECO:0000259" key="1">
    <source>
        <dbReference type="PROSITE" id="PS50943"/>
    </source>
</evidence>
<dbReference type="PROSITE" id="PS50943">
    <property type="entry name" value="HTH_CROC1"/>
    <property type="match status" value="1"/>
</dbReference>
<dbReference type="InterPro" id="IPR001387">
    <property type="entry name" value="Cro/C1-type_HTH"/>
</dbReference>
<proteinExistence type="predicted"/>
<evidence type="ECO:0000313" key="3">
    <source>
        <dbReference type="Proteomes" id="UP001597079"/>
    </source>
</evidence>
<dbReference type="RefSeq" id="WP_377943349.1">
    <property type="nucleotide sequence ID" value="NZ_JBHUCX010000028.1"/>
</dbReference>
<organism evidence="2 3">
    <name type="scientific">Alicyclobacillus fodiniaquatilis</name>
    <dbReference type="NCBI Taxonomy" id="1661150"/>
    <lineage>
        <taxon>Bacteria</taxon>
        <taxon>Bacillati</taxon>
        <taxon>Bacillota</taxon>
        <taxon>Bacilli</taxon>
        <taxon>Bacillales</taxon>
        <taxon>Alicyclobacillaceae</taxon>
        <taxon>Alicyclobacillus</taxon>
    </lineage>
</organism>
<sequence>MTIGEKIRDIRMKRGLTQADLGGDLVTSSMISQIESDRTKPSYPLLTEIANRLGMPVEYFMNEMDDQFLFSAQLSIATYQAKVGNVADALAQLEKIEQTPAQGLSHQEYVLTTAQTYRKLGRYEEAIAKLEHLREIAYRTQDTRLLLHVCRESGYVEYARQNVQGALHEWVRAVDVGQQINHSDGLSSIDLTVILTDVLLQLDKITCQDPTQRITDRPYLQQARALTLETPDFRAISDKLIQDAMECVNIDAAKAKMLAERANTLLSFARLVEQVIVTQTRLGEAGAEAVSDPWEQAALATSTIYPDMFLATECGQIERLVDTGQMDKAHARLMHTRQVLHLNPQQTSPDKDLQNIYLRMDVVDAQIQASQGAHENAIAMLEQLVESFPDNADLAIQTKACAQLVLWYGAINRTDKVLHYCRLMEQQAVASIDAPPPFV</sequence>
<dbReference type="PANTHER" id="PTHR37038:SF14">
    <property type="entry name" value="TRANSCRIPTIONAL ACTIVATOR"/>
    <property type="match status" value="1"/>
</dbReference>
<dbReference type="SUPFAM" id="SSF48452">
    <property type="entry name" value="TPR-like"/>
    <property type="match status" value="1"/>
</dbReference>
<evidence type="ECO:0000313" key="2">
    <source>
        <dbReference type="EMBL" id="MFD1675479.1"/>
    </source>
</evidence>
<dbReference type="InterPro" id="IPR011990">
    <property type="entry name" value="TPR-like_helical_dom_sf"/>
</dbReference>
<dbReference type="Pfam" id="PF13174">
    <property type="entry name" value="TPR_6"/>
    <property type="match status" value="1"/>
</dbReference>
<dbReference type="SUPFAM" id="SSF47413">
    <property type="entry name" value="lambda repressor-like DNA-binding domains"/>
    <property type="match status" value="1"/>
</dbReference>
<dbReference type="SMART" id="SM00530">
    <property type="entry name" value="HTH_XRE"/>
    <property type="match status" value="1"/>
</dbReference>
<dbReference type="Pfam" id="PF01381">
    <property type="entry name" value="HTH_3"/>
    <property type="match status" value="1"/>
</dbReference>
<dbReference type="Gene3D" id="1.25.40.10">
    <property type="entry name" value="Tetratricopeptide repeat domain"/>
    <property type="match status" value="3"/>
</dbReference>
<protein>
    <submittedName>
        <fullName evidence="2">Helix-turn-helix domain-containing protein</fullName>
    </submittedName>
</protein>
<dbReference type="PANTHER" id="PTHR37038">
    <property type="entry name" value="TRANSCRIPTIONAL REGULATOR-RELATED"/>
    <property type="match status" value="1"/>
</dbReference>
<accession>A0ABW4JH10</accession>
<gene>
    <name evidence="2" type="ORF">ACFSB2_12325</name>
</gene>
<dbReference type="InterPro" id="IPR019734">
    <property type="entry name" value="TPR_rpt"/>
</dbReference>
<feature type="domain" description="HTH cro/C1-type" evidence="1">
    <location>
        <begin position="7"/>
        <end position="60"/>
    </location>
</feature>